<dbReference type="OrthoDB" id="74764at2759"/>
<reference evidence="4" key="1">
    <citation type="submission" date="2021-05" db="EMBL/GenBank/DDBJ databases">
        <authorList>
            <person name="Stam R."/>
        </authorList>
    </citation>
    <scope>NUCLEOTIDE SEQUENCE</scope>
    <source>
        <strain evidence="4">CS162</strain>
    </source>
</reference>
<evidence type="ECO:0000256" key="1">
    <source>
        <dbReference type="SAM" id="MobiDB-lite"/>
    </source>
</evidence>
<evidence type="ECO:0000256" key="2">
    <source>
        <dbReference type="SAM" id="SignalP"/>
    </source>
</evidence>
<protein>
    <recommendedName>
        <fullName evidence="3">DUF1996 domain-containing protein</fullName>
    </recommendedName>
</protein>
<keyword evidence="2" id="KW-0732">Signal</keyword>
<dbReference type="AlphaFoldDB" id="A0A8J2I7A2"/>
<dbReference type="GeneID" id="67021554"/>
<evidence type="ECO:0000259" key="3">
    <source>
        <dbReference type="Pfam" id="PF09362"/>
    </source>
</evidence>
<dbReference type="PANTHER" id="PTHR43662:SF12">
    <property type="entry name" value="DUF1996 DOMAIN-CONTAINING PROTEIN-RELATED"/>
    <property type="match status" value="1"/>
</dbReference>
<dbReference type="Pfam" id="PF09362">
    <property type="entry name" value="DUF1996"/>
    <property type="match status" value="1"/>
</dbReference>
<name>A0A8J2I7A2_9PLEO</name>
<dbReference type="RefSeq" id="XP_043172911.1">
    <property type="nucleotide sequence ID" value="XM_043316976.1"/>
</dbReference>
<organism evidence="4 5">
    <name type="scientific">Alternaria atra</name>
    <dbReference type="NCBI Taxonomy" id="119953"/>
    <lineage>
        <taxon>Eukaryota</taxon>
        <taxon>Fungi</taxon>
        <taxon>Dikarya</taxon>
        <taxon>Ascomycota</taxon>
        <taxon>Pezizomycotina</taxon>
        <taxon>Dothideomycetes</taxon>
        <taxon>Pleosporomycetidae</taxon>
        <taxon>Pleosporales</taxon>
        <taxon>Pleosporineae</taxon>
        <taxon>Pleosporaceae</taxon>
        <taxon>Alternaria</taxon>
        <taxon>Alternaria sect. Ulocladioides</taxon>
    </lineage>
</organism>
<dbReference type="Proteomes" id="UP000676310">
    <property type="component" value="Unassembled WGS sequence"/>
</dbReference>
<feature type="region of interest" description="Disordered" evidence="1">
    <location>
        <begin position="272"/>
        <end position="296"/>
    </location>
</feature>
<feature type="domain" description="DUF1996" evidence="3">
    <location>
        <begin position="31"/>
        <end position="249"/>
    </location>
</feature>
<keyword evidence="5" id="KW-1185">Reference proteome</keyword>
<accession>A0A8J2I7A2</accession>
<proteinExistence type="predicted"/>
<gene>
    <name evidence="4" type="ORF">ALTATR162_LOCUS9343</name>
</gene>
<dbReference type="PANTHER" id="PTHR43662">
    <property type="match status" value="1"/>
</dbReference>
<comment type="caution">
    <text evidence="4">The sequence shown here is derived from an EMBL/GenBank/DDBJ whole genome shotgun (WGS) entry which is preliminary data.</text>
</comment>
<dbReference type="EMBL" id="CAJRGZ010000023">
    <property type="protein sequence ID" value="CAG5179552.1"/>
    <property type="molecule type" value="Genomic_DNA"/>
</dbReference>
<sequence>MRFVFFLLTGTSAVSAYTVINHKPFMNKNVDALVVPGTYTSHMHTFFGSDVITNVKPTSAELQKGCYSGENPNDLSVYWIPTLYYIKDEERIEVPIYRFSSYYQNSGYAEVPFPADTGLIAGNASAQTQAAADHKANLLEWWCEEELTEEKDLAKFPTKTCSTHLQVQLRFPDCYSPETLKSEYSTAEWGNDNYCPDGMFRIPQLRFSVRYDLRKVLPDGWSGTAPLQLSCSDTVGEGYCMHGDFINGWFADAAENMLKADDDGKQKFKRIGGEHGTAPVESECTPEDADPTNGTNDYKISLEMMSYGRKMNDTAHSSRRKFKA</sequence>
<evidence type="ECO:0000313" key="4">
    <source>
        <dbReference type="EMBL" id="CAG5179552.1"/>
    </source>
</evidence>
<dbReference type="InterPro" id="IPR018535">
    <property type="entry name" value="DUF1996"/>
</dbReference>
<evidence type="ECO:0000313" key="5">
    <source>
        <dbReference type="Proteomes" id="UP000676310"/>
    </source>
</evidence>
<feature type="chain" id="PRO_5035181208" description="DUF1996 domain-containing protein" evidence="2">
    <location>
        <begin position="17"/>
        <end position="324"/>
    </location>
</feature>
<feature type="signal peptide" evidence="2">
    <location>
        <begin position="1"/>
        <end position="16"/>
    </location>
</feature>